<dbReference type="CDD" id="cd04792">
    <property type="entry name" value="LanM-like"/>
    <property type="match status" value="1"/>
</dbReference>
<dbReference type="EMBL" id="AP019376">
    <property type="protein sequence ID" value="BBH85596.1"/>
    <property type="molecule type" value="Genomic_DNA"/>
</dbReference>
<evidence type="ECO:0000256" key="1">
    <source>
        <dbReference type="PIRSR" id="PIRSR607822-1"/>
    </source>
</evidence>
<feature type="binding site" evidence="1">
    <location>
        <position position="1002"/>
    </location>
    <ligand>
        <name>Zn(2+)</name>
        <dbReference type="ChEBI" id="CHEBI:29105"/>
    </ligand>
</feature>
<dbReference type="InterPro" id="IPR025410">
    <property type="entry name" value="Lant_dehyd"/>
</dbReference>
<feature type="binding site" evidence="1">
    <location>
        <position position="1003"/>
    </location>
    <ligand>
        <name>Zn(2+)</name>
        <dbReference type="ChEBI" id="CHEBI:29105"/>
    </ligand>
</feature>
<keyword evidence="1" id="KW-0862">Zinc</keyword>
<dbReference type="AlphaFoldDB" id="A0A455SCW2"/>
<evidence type="ECO:0000259" key="2">
    <source>
        <dbReference type="Pfam" id="PF13575"/>
    </source>
</evidence>
<dbReference type="Pfam" id="PF05147">
    <property type="entry name" value="LANC_like"/>
    <property type="match status" value="1"/>
</dbReference>
<accession>A0A455SCW2</accession>
<dbReference type="InterPro" id="IPR012341">
    <property type="entry name" value="6hp_glycosidase-like_sf"/>
</dbReference>
<dbReference type="InterPro" id="IPR007822">
    <property type="entry name" value="LANC-like"/>
</dbReference>
<dbReference type="PRINTS" id="PR01950">
    <property type="entry name" value="LANCSUPER"/>
</dbReference>
<sequence>MFRMSESVIQPPQSKVQQSRECPTWAQAYLLEERLPLPQNRSLPDSPEAQKRALRRLQAWKTTRPFDRDSYFTQWLAQHHISEDEFLYLLAEPVEELYKRSETEPQWLHDLLEVLDTVPATERVSQWSREIAAIYPPAGLLLGLNPLLEYGLRQIEAVVENELRPRYAALPFDPEGMLRSFFRSVSERLFAQFNKVFVLEMHVERMQGLLKGATAEERYADFIRHLSTRERLLTLLEEYPVLARLMLVTLQQQSRYIGEFLSHLCKDWEQICATFTPGRDPGKLMRLQIGAGDMHREGRSVLKLEFSTDFKLIYKPKSLAVDEHFQQLLEWLNERGASPAFRSFTILDRGSYGWTEFMQAGPCASEAEIQRFYERQGGFLALLYSLTATDFHAENVIAVGEHPMLIDLEALFRPVVQGEFSDASGNDRTLYSVLNVGLLPNRTWSTKNSIGVDISGLGTPEGQLSPRPIVTWEGAGTDQMRVVHQRVEMPGSQNRPSLNGGKPVDALAYRDAILRGFTRMYQLLCSLREELITAWLPRFANDTIRVLLRQTETYARLLAESYHPDLLRDALVRERYFARLWLEAELRPELLHVIPAERRDLFRSDVPMFTTTPASRSIFSADGEEFPNFFEDTALSLVRQHLEHMGERDLHKQSWIVRASLATLHMASEHMLGVPFAEPEQQRQIEPERLLELSNELAERICELAICGKDQAHWLNISMLGEGVWNVVPSDIGLYDGLSGVALYLGYLGALTGNERYTEMAELAIGMMHRQLEHGRKYLRLLGLGAFNGLGSPIYLYAHLGMLWNEPKLFQEALELAALLPQILEKEDQADLTNGIAGTLMTLYALNAVVSEPALRDLAVQCGERLLTLAQPQDQGIGWLTRGHSRPLSGFAHGTAGIALSLLKLAAWSGESRFAEAAQEALAYERSLFVPQRQNWADVRDMANGQRDEPTCMVAWCHGAPGIGLGRMAMLAYSNDVQLQQEIEAAIQTTSREGMNFNHSLCHGAIGNVELLLMAAQQFREPRYREILDRAVARILANMEALGPLSGVPQGIETPGLMTGLAGIGYGLLRLARTEQIPSVLLLEPPMAARTV</sequence>
<name>A0A455SCW2_9CHLR</name>
<evidence type="ECO:0000313" key="3">
    <source>
        <dbReference type="EMBL" id="BBH85596.1"/>
    </source>
</evidence>
<keyword evidence="1" id="KW-0479">Metal-binding</keyword>
<dbReference type="GO" id="GO:0031179">
    <property type="term" value="P:peptide modification"/>
    <property type="evidence" value="ECO:0007669"/>
    <property type="project" value="InterPro"/>
</dbReference>
<feature type="binding site" evidence="1">
    <location>
        <position position="957"/>
    </location>
    <ligand>
        <name>Zn(2+)</name>
        <dbReference type="ChEBI" id="CHEBI:29105"/>
    </ligand>
</feature>
<dbReference type="SUPFAM" id="SSF158745">
    <property type="entry name" value="LanC-like"/>
    <property type="match status" value="1"/>
</dbReference>
<dbReference type="SMART" id="SM01260">
    <property type="entry name" value="LANC_like"/>
    <property type="match status" value="1"/>
</dbReference>
<dbReference type="PANTHER" id="PTHR12736">
    <property type="entry name" value="LANC-LIKE PROTEIN"/>
    <property type="match status" value="1"/>
</dbReference>
<dbReference type="PANTHER" id="PTHR12736:SF7">
    <property type="entry name" value="LANC-LIKE PROTEIN 3"/>
    <property type="match status" value="1"/>
</dbReference>
<reference evidence="3" key="1">
    <citation type="submission" date="2018-12" db="EMBL/GenBank/DDBJ databases">
        <title>Novel natural products biosynthetic potential of the class Ktedonobacteria.</title>
        <authorList>
            <person name="Zheng Y."/>
            <person name="Saitou A."/>
            <person name="Wang C.M."/>
            <person name="Toyoda A."/>
            <person name="Minakuchi Y."/>
            <person name="Sekiguchi Y."/>
            <person name="Ueda K."/>
            <person name="Takano H."/>
            <person name="Sakai Y."/>
            <person name="Yokota A."/>
            <person name="Yabe S."/>
        </authorList>
    </citation>
    <scope>NUCLEOTIDE SEQUENCE</scope>
    <source>
        <strain evidence="3">COM3</strain>
    </source>
</reference>
<protein>
    <submittedName>
        <fullName evidence="3">Type 2 lantibiotic biosynthesis protein</fullName>
    </submittedName>
</protein>
<dbReference type="InterPro" id="IPR017146">
    <property type="entry name" value="Lanti_2_LanM"/>
</dbReference>
<dbReference type="GO" id="GO:0005886">
    <property type="term" value="C:plasma membrane"/>
    <property type="evidence" value="ECO:0007669"/>
    <property type="project" value="TreeGrafter"/>
</dbReference>
<dbReference type="GO" id="GO:0005975">
    <property type="term" value="P:carbohydrate metabolic process"/>
    <property type="evidence" value="ECO:0007669"/>
    <property type="project" value="InterPro"/>
</dbReference>
<feature type="domain" description="Lantibiotic biosynthesis protein dehydration" evidence="2">
    <location>
        <begin position="239"/>
        <end position="611"/>
    </location>
</feature>
<proteinExistence type="predicted"/>
<dbReference type="NCBIfam" id="TIGR03897">
    <property type="entry name" value="lanti_2_LanM"/>
    <property type="match status" value="1"/>
</dbReference>
<organism evidence="3">
    <name type="scientific">Thermosporothrix sp. COM3</name>
    <dbReference type="NCBI Taxonomy" id="2490863"/>
    <lineage>
        <taxon>Bacteria</taxon>
        <taxon>Bacillati</taxon>
        <taxon>Chloroflexota</taxon>
        <taxon>Ktedonobacteria</taxon>
        <taxon>Ktedonobacterales</taxon>
        <taxon>Thermosporotrichaceae</taxon>
        <taxon>Thermosporothrix</taxon>
    </lineage>
</organism>
<dbReference type="PIRSF" id="PIRSF037228">
    <property type="entry name" value="Lant_mod_RumM"/>
    <property type="match status" value="1"/>
</dbReference>
<gene>
    <name evidence="3" type="primary">cylM</name>
    <name evidence="3" type="ORF">KTC_03470</name>
</gene>
<dbReference type="PRINTS" id="PR01955">
    <property type="entry name" value="LANCFRANKIA"/>
</dbReference>
<dbReference type="Pfam" id="PF13575">
    <property type="entry name" value="DUF4135"/>
    <property type="match status" value="1"/>
</dbReference>
<dbReference type="Gene3D" id="1.50.10.10">
    <property type="match status" value="1"/>
</dbReference>
<dbReference type="GO" id="GO:0046872">
    <property type="term" value="F:metal ion binding"/>
    <property type="evidence" value="ECO:0007669"/>
    <property type="project" value="UniProtKB-KW"/>
</dbReference>